<evidence type="ECO:0000313" key="1">
    <source>
        <dbReference type="EMBL" id="GAT46962.1"/>
    </source>
</evidence>
<accession>A0ABQ0L7K5</accession>
<reference evidence="1" key="1">
    <citation type="submission" date="2014-09" db="EMBL/GenBank/DDBJ databases">
        <title>Genome sequence of the luminous mushroom Mycena chlorophos for searching fungal bioluminescence genes.</title>
        <authorList>
            <person name="Tanaka Y."/>
            <person name="Kasuga D."/>
            <person name="Oba Y."/>
            <person name="Hase S."/>
            <person name="Sato K."/>
            <person name="Oba Y."/>
            <person name="Sakakibara Y."/>
        </authorList>
    </citation>
    <scope>NUCLEOTIDE SEQUENCE</scope>
</reference>
<gene>
    <name evidence="1" type="ORF">MCHLO_04454</name>
</gene>
<dbReference type="Proteomes" id="UP000815677">
    <property type="component" value="Unassembled WGS sequence"/>
</dbReference>
<organism evidence="1 2">
    <name type="scientific">Mycena chlorophos</name>
    <name type="common">Agaric fungus</name>
    <name type="synonym">Agaricus chlorophos</name>
    <dbReference type="NCBI Taxonomy" id="658473"/>
    <lineage>
        <taxon>Eukaryota</taxon>
        <taxon>Fungi</taxon>
        <taxon>Dikarya</taxon>
        <taxon>Basidiomycota</taxon>
        <taxon>Agaricomycotina</taxon>
        <taxon>Agaricomycetes</taxon>
        <taxon>Agaricomycetidae</taxon>
        <taxon>Agaricales</taxon>
        <taxon>Marasmiineae</taxon>
        <taxon>Mycenaceae</taxon>
        <taxon>Mycena</taxon>
    </lineage>
</organism>
<protein>
    <submittedName>
        <fullName evidence="1">Uncharacterized protein</fullName>
    </submittedName>
</protein>
<dbReference type="EMBL" id="DF843000">
    <property type="protein sequence ID" value="GAT46962.1"/>
    <property type="molecule type" value="Genomic_DNA"/>
</dbReference>
<name>A0ABQ0L7K5_MYCCL</name>
<sequence length="391" mass="45059">MRYPQRRQADPSKVSDVWDSRNLAELKETPVMVDGAELDHCYFSEPEDIAVAVCTDSCLLFNRKRDGPSATPILLVNYNIPPEQRVHLDNLMCLGIMPNNPVDQRSYMCLLDDEFAELARGATVFHAEHGPDFVLHVYAITCLGDIIAIQKMLNQKGCNSEVPCRFCLIHGTRWELACVKIYYYPLSWPWVVDGTRRVWDPLDLPPRTQTTLDLALSRIAAATTKKGKEEQARYFGIRGLAVLRRVRSLIHGRSYPHDIMHLFFENIIPNLYFLWIGEFKGLGGGEGKWLIPKAIWDLIWGETAEAMKLIPSAFTRSLAGGVSKFTAEAWCFWFVWMFPGLLKNRFPQAKYYEHACNLGKIIKLCLRWEIKHSEIDRLETMIVDWVRKYEE</sequence>
<keyword evidence="2" id="KW-1185">Reference proteome</keyword>
<evidence type="ECO:0000313" key="2">
    <source>
        <dbReference type="Proteomes" id="UP000815677"/>
    </source>
</evidence>
<proteinExistence type="predicted"/>